<dbReference type="GO" id="GO:0006364">
    <property type="term" value="P:rRNA processing"/>
    <property type="evidence" value="ECO:0007669"/>
    <property type="project" value="InterPro"/>
</dbReference>
<dbReference type="EMBL" id="CAJNNW010025837">
    <property type="protein sequence ID" value="CAE8680273.1"/>
    <property type="molecule type" value="Genomic_DNA"/>
</dbReference>
<feature type="domain" description="Brix" evidence="7">
    <location>
        <begin position="532"/>
        <end position="751"/>
    </location>
</feature>
<dbReference type="InterPro" id="IPR007109">
    <property type="entry name" value="Brix"/>
</dbReference>
<dbReference type="NCBIfam" id="TIGR00756">
    <property type="entry name" value="PPR"/>
    <property type="match status" value="3"/>
</dbReference>
<evidence type="ECO:0000259" key="6">
    <source>
        <dbReference type="PROSITE" id="PS50222"/>
    </source>
</evidence>
<dbReference type="Gene3D" id="3.80.10.10">
    <property type="entry name" value="Ribonuclease Inhibitor"/>
    <property type="match status" value="1"/>
</dbReference>
<dbReference type="Pfam" id="PF00849">
    <property type="entry name" value="PseudoU_synth_2"/>
    <property type="match status" value="2"/>
</dbReference>
<dbReference type="InterPro" id="IPR018247">
    <property type="entry name" value="EF_Hand_1_Ca_BS"/>
</dbReference>
<dbReference type="InterPro" id="IPR002885">
    <property type="entry name" value="PPR_rpt"/>
</dbReference>
<evidence type="ECO:0000256" key="1">
    <source>
        <dbReference type="ARBA" id="ARBA00022737"/>
    </source>
</evidence>
<dbReference type="InterPro" id="IPR020103">
    <property type="entry name" value="PsdUridine_synth_cat_dom_sf"/>
</dbReference>
<dbReference type="PROSITE" id="PS50833">
    <property type="entry name" value="BRIX"/>
    <property type="match status" value="1"/>
</dbReference>
<dbReference type="SMART" id="SM00879">
    <property type="entry name" value="Brix"/>
    <property type="match status" value="1"/>
</dbReference>
<sequence>MEVHVASCANPCGVDFKSSGRGQSGFGCSYQRLVASAAAASEKLPVPPCAELDSLLALGPSPTAVQVSAVLERGLATWRRNPRAPTVVLSGLARNRLPEVSVLVLGFMQASQVEVSVFHCSAAISACEKAQKWQLAVDLLQMMSDTRAVAWEPAVALLQTMVENQVMPNGLHAGSAASSVRVSVGNEAAWELLDGLLTLWLEHESPEDKLQTSWLDDDFGGSDTSEDVLPVLCHGPGVVGIFKPAGVTTEEAVRQLSQQLGHRRHMPKPVDLHVVSRLDHPTSGVLPLGLGAVGSAAANWLGAQFAGRLVRKEYVCLCEGPSLGLTGFQGNVSTPLHTVELDGGRASRTEVSPLGRQAFTGYEVLARYMPPSSSDLSLPSHDGEPGVNGHDDERGREGRELMLLRVRPLTGRTHQIRVHMASIGRPLLGDLTYGAKEASVLRSCPRLFLHARRVELRDLAGKPFVAEATLPQELEEVLVQLQHIAEPGAAAAEARAMGVDALTKVLSKRTPKTRKGRKILKLREPQIVEDAKTALVICGNKSSNDVSNMLKDLHSVRNPLSMLFTRKHEEHPFQDAKRLEQLCNKFGHSLFAFGSSSKKRPCRLMLGRLFDGNLLDMQEFNVEDFKSMTKFKASTKEAAVGSKPLVIFQGSAFEHDEQLKRAKSLLLDFFGAGKPDQVMLSGLDQVVVCTAVDAMPTAGSSSSVEVSAKIHVRRYRLLMKKSGSKLPRAEVTEIGPHMNLSLDRTKDPDKDRWKMAIKMPKAAKPKKEKNVTTKEMGKRVGKFHLGKQDFNSIHTVHHGESKKKKLKAAVAANSAKGEGANEAANFGRNFGRNFETLAETLAETLTASCVGSGCFGEVAFFTTWRELAATTLPSPTAVQVSSVLEKHLASWQRNPRAGTVVLSGLAKNRLPEVSVHVLGFMQARQVEVNVFHCGAAISACDKAHKWQLALDLLQLMSDIRVAGDKMSCNAAISACAKAGRWQLALGLLSQLPEMNIVLSEISCNAAITACDRGGQWQLALSLLSSMPHMRLNPGTISFSAAISACGNAGQWQLALGLLSSMPDMRAIPDEICCSAAISAFEKGGKWQLALSLLCAMHGMSITPKEISHNAAISACEKGGQWQVALSLLSSMPERKLRPDKISYSAAISACEKGGQWQLALGLLRSMPDMTLKPNEISYNSAISACEKGGQWQLALSLLSSMPGFKLLPDKISYSAVISACSTGGQWQLALGFLSSMPEIKLMPDQINCNAAITACEKGGQWQLALILLGDMPVVRAMPNEISHNAAISALAKSGNWQIAVSLLSRMPDMKVMPDVISYSATINVLAQAGQWQLALSLLSRMPEMKVTPKEISYNAAINACGKGGQWQMALSLLSTISDMRLLPDEISYNAAIGASEKCGQWQLACRLPAQMFEMKIPQNVITYSVAMSACEKGGQWQRALSLLSSMCEAALTPDEISYSAALSACEKEAAWEPAMALLNDMAEHKLIPNGLHAGSAASSVRMGAGKEAAWKLLDGLLPLWLEEDQVGGIPQFLGPYADFGDSDPLEDVVRISTFGPGAVAIYKPAGVSTEVALGQLSQQLALLRHMPDSVGLHIVSRLDQPTSGVIPVALGVEGSAAANWLEAQFAGRLVRKEYICLCEGLALGPTGSQGNVSTPLLTLELDVGRASRTEVSPLGRQAFTGYEVLARYMPPPSSDLSLPSHDGERGVNGHDDEQGTEGRELMLLRVRPLTGRTHQIRVHLASIGRPLLGDLTYGAKEASMLPSCPRLFLHARRVELRDLAGKPFVAEATLPQELEEVLAQLQQIPVNLVYGNKWAITKKGRGDCPLEAPCGQTPMDRKTSPSAKDSQFRKNGDHRWLLIQSRGALDGFLIRNDGGLDTLLTDHHPQRALRGGIPLLETKSSSARTSPGPGGGGSGPSRPPSRGTTYVRESPSATKTGEEKTPHSARKTGGTLGLSAETLNEILRSASGKTGQSELQNILRPKLPEPSCFSQTLAQHAYERFRARDGGPMRASLDAAYSSQTQAATKPMTSGVPQAWTALPCRWRPSPSEVAEEVQETGSSVAQAVAALLVGRDVASALARNTDYTGLIEKGTLDLKAWVRVANNLPQSARMPSVQGIAAAQTSGRGGAWVRVANKLPQSAPRPSVQGGKGPGPELSTSAAALPLAERVLAAVALLHDVSQISTIDVSGMGLEAAPGSLQAYPGLTSVDLSRNRTLRNLGPLRGCLSLIAVNLAECQKLTDVRPLSVMPALEAVDLSNCDALEDVSPMLLATSAKARGFRPLSARVASSKATTTANNDKQTATNNKTNNNNNKVPGQASAPQPCQAVEPSQLPLSAPQPTAGGLLSAPQQPKAGVRLSFAEQSAQKSVQRPISATPERSRALTELAGAQQVQHVDGLGHPSLKWLCLSGCQCLEFGVELTKCCKALAFVDLFECLKVQPEAVDAVSSALQIRHLVWPSVDMLGDFAKVKEWPHSRLRRALQDATAAVAWKCEVATAGRGEARLPTLLGTRLAAAKQAAERAARDMGLSTDSRPLISDTPRGMLALFAEADSWQLVEGQVETRGGNSKGARDIAQDLPTLKWTWCISPLSFSRGVHASKFKMEAELQYSELFHAIDLDRDGGISLQDLREIANATVLKADVDSAVAVLLCRHRCWCDAAAADLAGNRLQIDRSRITECLVVAGVDETMAPVVAEAIAYCSAERLKGIDLKERGFQAAIAHGLSGYAVAYAAALLESFLESLKQMFQASEEAFSWFDAESSGSIASEELCTKLQNVAWQGASEPGDREVVSRILDLSGTGKITSQEFTTFWAFEAARTLEAMESTGRAISRFPTELPGPFSKFDLNPAAKAERNRGISRRDFVSSWKDLGHRTEGVSGRIVFGLLDWEGNNRIFREQMLVLVDALPRRGEVAAVAALNAHLTQQFGSLEEAHASLCTAGAADTTGHSQKDYAHHPELGSAAAAFCELECFTSEGVGFTPLEEFLADPLVLCESEVLLPGGSCFEPADVFQLLYGRSSKFVARYQELRKSTDVQWVSPTISPTAPWCATASLRSTVPVPVLGRKPYREYIRIALCAEPSCCSSAADPRSDAPAAPALIVQQVGIVETGSFGSFRSESLFMFMQPDWCSGPLVLKAVAMKPNGRFASRAADGHHKALADFLTAWKLESETWPSARMMQKVSNSDSGHVSGPPVSASCAGSCWPAMMPQVGYAIVAALVAAVAALVAAAAVYLR</sequence>
<dbReference type="InterPro" id="IPR002048">
    <property type="entry name" value="EF_hand_dom"/>
</dbReference>
<feature type="compositionally biased region" description="Basic and acidic residues" evidence="4">
    <location>
        <begin position="381"/>
        <end position="396"/>
    </location>
</feature>
<dbReference type="Pfam" id="PF13812">
    <property type="entry name" value="PPR_3"/>
    <property type="match status" value="3"/>
</dbReference>
<gene>
    <name evidence="8" type="ORF">PGLA2088_LOCUS21822</name>
</gene>
<feature type="repeat" description="PPR" evidence="3">
    <location>
        <begin position="1139"/>
        <end position="1173"/>
    </location>
</feature>
<evidence type="ECO:0000256" key="5">
    <source>
        <dbReference type="SAM" id="Phobius"/>
    </source>
</evidence>
<feature type="repeat" description="PPR" evidence="3">
    <location>
        <begin position="1104"/>
        <end position="1138"/>
    </location>
</feature>
<feature type="repeat" description="PPR" evidence="3">
    <location>
        <begin position="1419"/>
        <end position="1453"/>
    </location>
</feature>
<dbReference type="SUPFAM" id="SSF47473">
    <property type="entry name" value="EF-hand"/>
    <property type="match status" value="1"/>
</dbReference>
<dbReference type="PROSITE" id="PS50222">
    <property type="entry name" value="EF_HAND_2"/>
    <property type="match status" value="1"/>
</dbReference>
<feature type="repeat" description="PPR" evidence="3">
    <location>
        <begin position="1454"/>
        <end position="1488"/>
    </location>
</feature>
<feature type="repeat" description="PPR" evidence="3">
    <location>
        <begin position="999"/>
        <end position="1033"/>
    </location>
</feature>
<feature type="region of interest" description="Disordered" evidence="4">
    <location>
        <begin position="1891"/>
        <end position="1953"/>
    </location>
</feature>
<feature type="region of interest" description="Disordered" evidence="4">
    <location>
        <begin position="372"/>
        <end position="396"/>
    </location>
</feature>
<feature type="repeat" description="PPR" evidence="3">
    <location>
        <begin position="1209"/>
        <end position="1243"/>
    </location>
</feature>
<accession>A0A813JME3</accession>
<dbReference type="Gene3D" id="3.30.2350.10">
    <property type="entry name" value="Pseudouridine synthase"/>
    <property type="match status" value="2"/>
</dbReference>
<feature type="repeat" description="PPR" evidence="3">
    <location>
        <begin position="1349"/>
        <end position="1383"/>
    </location>
</feature>
<feature type="region of interest" description="Disordered" evidence="4">
    <location>
        <begin position="2285"/>
        <end position="2347"/>
    </location>
</feature>
<keyword evidence="1" id="KW-0677">Repeat</keyword>
<dbReference type="Pfam" id="PF04427">
    <property type="entry name" value="Brix"/>
    <property type="match status" value="1"/>
</dbReference>
<feature type="repeat" description="PPR" evidence="3">
    <location>
        <begin position="1279"/>
        <end position="1313"/>
    </location>
</feature>
<keyword evidence="5" id="KW-0472">Membrane</keyword>
<dbReference type="InterPro" id="IPR006145">
    <property type="entry name" value="PsdUridine_synth_RsuA/RluA"/>
</dbReference>
<reference evidence="8" key="1">
    <citation type="submission" date="2021-02" db="EMBL/GenBank/DDBJ databases">
        <authorList>
            <person name="Dougan E. K."/>
            <person name="Rhodes N."/>
            <person name="Thang M."/>
            <person name="Chan C."/>
        </authorList>
    </citation>
    <scope>NUCLEOTIDE SEQUENCE</scope>
</reference>
<feature type="compositionally biased region" description="Basic and acidic residues" evidence="4">
    <location>
        <begin position="1701"/>
        <end position="1715"/>
    </location>
</feature>
<dbReference type="CDD" id="cd02869">
    <property type="entry name" value="PseudoU_synth_RluA_like"/>
    <property type="match status" value="2"/>
</dbReference>
<name>A0A813JME3_POLGL</name>
<dbReference type="Pfam" id="PF01535">
    <property type="entry name" value="PPR"/>
    <property type="match status" value="2"/>
</dbReference>
<dbReference type="GO" id="GO:0019843">
    <property type="term" value="F:rRNA binding"/>
    <property type="evidence" value="ECO:0007669"/>
    <property type="project" value="InterPro"/>
</dbReference>
<feature type="repeat" description="PPR" evidence="3">
    <location>
        <begin position="1174"/>
        <end position="1208"/>
    </location>
</feature>
<dbReference type="Proteomes" id="UP000626109">
    <property type="component" value="Unassembled WGS sequence"/>
</dbReference>
<evidence type="ECO:0000256" key="3">
    <source>
        <dbReference type="PROSITE-ProRule" id="PRU00708"/>
    </source>
</evidence>
<dbReference type="Gene3D" id="1.10.238.10">
    <property type="entry name" value="EF-hand"/>
    <property type="match status" value="1"/>
</dbReference>
<dbReference type="InterPro" id="IPR032675">
    <property type="entry name" value="LRR_dom_sf"/>
</dbReference>
<comment type="caution">
    <text evidence="8">The sequence shown here is derived from an EMBL/GenBank/DDBJ whole genome shotgun (WGS) entry which is preliminary data.</text>
</comment>
<dbReference type="PROSITE" id="PS51375">
    <property type="entry name" value="PPR"/>
    <property type="match status" value="11"/>
</dbReference>
<keyword evidence="5" id="KW-1133">Transmembrane helix</keyword>
<dbReference type="GO" id="GO:0009982">
    <property type="term" value="F:pseudouridine synthase activity"/>
    <property type="evidence" value="ECO:0007669"/>
    <property type="project" value="InterPro"/>
</dbReference>
<dbReference type="GO" id="GO:0005509">
    <property type="term" value="F:calcium ion binding"/>
    <property type="evidence" value="ECO:0007669"/>
    <property type="project" value="InterPro"/>
</dbReference>
<feature type="domain" description="EF-hand" evidence="6">
    <location>
        <begin position="2601"/>
        <end position="2636"/>
    </location>
</feature>
<feature type="repeat" description="PPR" evidence="3">
    <location>
        <begin position="1314"/>
        <end position="1348"/>
    </location>
</feature>
<proteinExistence type="predicted"/>
<evidence type="ECO:0000259" key="7">
    <source>
        <dbReference type="PROSITE" id="PS50833"/>
    </source>
</evidence>
<evidence type="ECO:0008006" key="10">
    <source>
        <dbReference type="Google" id="ProtNLM"/>
    </source>
</evidence>
<dbReference type="InterPro" id="IPR011990">
    <property type="entry name" value="TPR-like_helical_dom_sf"/>
</dbReference>
<evidence type="ECO:0000313" key="8">
    <source>
        <dbReference type="EMBL" id="CAE8680273.1"/>
    </source>
</evidence>
<dbReference type="SUPFAM" id="SSF55120">
    <property type="entry name" value="Pseudouridine synthase"/>
    <property type="match status" value="2"/>
</dbReference>
<feature type="compositionally biased region" description="Low complexity" evidence="4">
    <location>
        <begin position="2289"/>
        <end position="2312"/>
    </location>
</feature>
<protein>
    <recommendedName>
        <fullName evidence="10">Ribosome biogenesis protein RPF2 homolog</fullName>
    </recommendedName>
</protein>
<feature type="transmembrane region" description="Helical" evidence="5">
    <location>
        <begin position="3204"/>
        <end position="3227"/>
    </location>
</feature>
<feature type="region of interest" description="Disordered" evidence="4">
    <location>
        <begin position="1693"/>
        <end position="1715"/>
    </location>
</feature>
<organism evidence="8 9">
    <name type="scientific">Polarella glacialis</name>
    <name type="common">Dinoflagellate</name>
    <dbReference type="NCBI Taxonomy" id="89957"/>
    <lineage>
        <taxon>Eukaryota</taxon>
        <taxon>Sar</taxon>
        <taxon>Alveolata</taxon>
        <taxon>Dinophyceae</taxon>
        <taxon>Suessiales</taxon>
        <taxon>Suessiaceae</taxon>
        <taxon>Polarella</taxon>
    </lineage>
</organism>
<dbReference type="GO" id="GO:0001522">
    <property type="term" value="P:pseudouridine synthesis"/>
    <property type="evidence" value="ECO:0007669"/>
    <property type="project" value="InterPro"/>
</dbReference>
<dbReference type="InterPro" id="IPR011992">
    <property type="entry name" value="EF-hand-dom_pair"/>
</dbReference>
<keyword evidence="5" id="KW-0812">Transmembrane</keyword>
<dbReference type="PANTHER" id="PTHR47447">
    <property type="entry name" value="OS03G0856100 PROTEIN"/>
    <property type="match status" value="1"/>
</dbReference>
<evidence type="ECO:0000256" key="2">
    <source>
        <dbReference type="ARBA" id="ARBA00022837"/>
    </source>
</evidence>
<dbReference type="PANTHER" id="PTHR47447:SF17">
    <property type="entry name" value="OS12G0638900 PROTEIN"/>
    <property type="match status" value="1"/>
</dbReference>
<keyword evidence="2" id="KW-0106">Calcium</keyword>
<feature type="repeat" description="PPR" evidence="3">
    <location>
        <begin position="964"/>
        <end position="998"/>
    </location>
</feature>
<dbReference type="PROSITE" id="PS00018">
    <property type="entry name" value="EF_HAND_1"/>
    <property type="match status" value="1"/>
</dbReference>
<dbReference type="Gene3D" id="1.25.40.10">
    <property type="entry name" value="Tetratricopeptide repeat domain"/>
    <property type="match status" value="5"/>
</dbReference>
<evidence type="ECO:0000256" key="4">
    <source>
        <dbReference type="SAM" id="MobiDB-lite"/>
    </source>
</evidence>
<feature type="region of interest" description="Disordered" evidence="4">
    <location>
        <begin position="1827"/>
        <end position="1850"/>
    </location>
</feature>
<evidence type="ECO:0000313" key="9">
    <source>
        <dbReference type="Proteomes" id="UP000626109"/>
    </source>
</evidence>
<dbReference type="SUPFAM" id="SSF52047">
    <property type="entry name" value="RNI-like"/>
    <property type="match status" value="1"/>
</dbReference>